<organism evidence="1 2">
    <name type="scientific">Actinomarinicola tropica</name>
    <dbReference type="NCBI Taxonomy" id="2789776"/>
    <lineage>
        <taxon>Bacteria</taxon>
        <taxon>Bacillati</taxon>
        <taxon>Actinomycetota</taxon>
        <taxon>Acidimicrobiia</taxon>
        <taxon>Acidimicrobiales</taxon>
        <taxon>Iamiaceae</taxon>
        <taxon>Actinomarinicola</taxon>
    </lineage>
</organism>
<protein>
    <submittedName>
        <fullName evidence="1">Uncharacterized protein</fullName>
    </submittedName>
</protein>
<reference evidence="1 2" key="1">
    <citation type="submission" date="2019-11" db="EMBL/GenBank/DDBJ databases">
        <authorList>
            <person name="He Y."/>
        </authorList>
    </citation>
    <scope>NUCLEOTIDE SEQUENCE [LARGE SCALE GENOMIC DNA]</scope>
    <source>
        <strain evidence="1 2">SCSIO 58843</strain>
    </source>
</reference>
<evidence type="ECO:0000313" key="2">
    <source>
        <dbReference type="Proteomes" id="UP000334019"/>
    </source>
</evidence>
<gene>
    <name evidence="1" type="ORF">GH723_02105</name>
</gene>
<keyword evidence="2" id="KW-1185">Reference proteome</keyword>
<evidence type="ECO:0000313" key="1">
    <source>
        <dbReference type="EMBL" id="QGG93995.1"/>
    </source>
</evidence>
<dbReference type="RefSeq" id="WP_153758101.1">
    <property type="nucleotide sequence ID" value="NZ_CP045851.1"/>
</dbReference>
<dbReference type="EMBL" id="CP045851">
    <property type="protein sequence ID" value="QGG93995.1"/>
    <property type="molecule type" value="Genomic_DNA"/>
</dbReference>
<dbReference type="AlphaFoldDB" id="A0A5Q2RLD1"/>
<sequence>MGADQALDQTVGAEALDHVFRAAHMVGRVRDLGRQFVKSPTKAVISGTVTNTTTVSVTVATGSRR</sequence>
<dbReference type="Proteomes" id="UP000334019">
    <property type="component" value="Chromosome"/>
</dbReference>
<proteinExistence type="predicted"/>
<accession>A0A5Q2RLD1</accession>
<dbReference type="KEGG" id="atq:GH723_02105"/>
<name>A0A5Q2RLD1_9ACTN</name>